<dbReference type="Pfam" id="PF00583">
    <property type="entry name" value="Acetyltransf_1"/>
    <property type="match status" value="1"/>
</dbReference>
<evidence type="ECO:0000259" key="1">
    <source>
        <dbReference type="PROSITE" id="PS51186"/>
    </source>
</evidence>
<gene>
    <name evidence="2" type="ORF">J0383_11100</name>
</gene>
<evidence type="ECO:0000313" key="2">
    <source>
        <dbReference type="EMBL" id="QSW91324.1"/>
    </source>
</evidence>
<protein>
    <submittedName>
        <fullName evidence="2">GNAT family N-acetyltransferase</fullName>
    </submittedName>
</protein>
<evidence type="ECO:0000313" key="3">
    <source>
        <dbReference type="Proteomes" id="UP000663440"/>
    </source>
</evidence>
<dbReference type="SUPFAM" id="SSF55729">
    <property type="entry name" value="Acyl-CoA N-acyltransferases (Nat)"/>
    <property type="match status" value="1"/>
</dbReference>
<proteinExistence type="predicted"/>
<keyword evidence="3" id="KW-1185">Reference proteome</keyword>
<dbReference type="InterPro" id="IPR000182">
    <property type="entry name" value="GNAT_dom"/>
</dbReference>
<organism evidence="2 3">
    <name type="scientific">Flavobacterium endoglycinae</name>
    <dbReference type="NCBI Taxonomy" id="2816357"/>
    <lineage>
        <taxon>Bacteria</taxon>
        <taxon>Pseudomonadati</taxon>
        <taxon>Bacteroidota</taxon>
        <taxon>Flavobacteriia</taxon>
        <taxon>Flavobacteriales</taxon>
        <taxon>Flavobacteriaceae</taxon>
        <taxon>Flavobacterium</taxon>
    </lineage>
</organism>
<dbReference type="CDD" id="cd04301">
    <property type="entry name" value="NAT_SF"/>
    <property type="match status" value="1"/>
</dbReference>
<sequence>MNLDIQDIKFRDINENDIALLREIYGSTRKEELEKGTNWNDEQKRLFIEHQFSAQHEYYQKNYLGGKFYVIEKKNIPVGRLYIDYFFENKGVRIIDITILPEWRNQSIGSSILKEILKKAADSNLSVTIHVETFNPAMELYKRLGFRKISETNGVYHLMEWRSKQIE</sequence>
<accession>A0ABX7QJP7</accession>
<name>A0ABX7QJP7_9FLAO</name>
<feature type="domain" description="N-acetyltransferase" evidence="1">
    <location>
        <begin position="8"/>
        <end position="167"/>
    </location>
</feature>
<dbReference type="PROSITE" id="PS51186">
    <property type="entry name" value="GNAT"/>
    <property type="match status" value="1"/>
</dbReference>
<dbReference type="Gene3D" id="3.40.630.30">
    <property type="match status" value="1"/>
</dbReference>
<dbReference type="RefSeq" id="WP_207298442.1">
    <property type="nucleotide sequence ID" value="NZ_CP071448.1"/>
</dbReference>
<dbReference type="Proteomes" id="UP000663440">
    <property type="component" value="Chromosome"/>
</dbReference>
<reference evidence="2 3" key="1">
    <citation type="submission" date="2021-03" db="EMBL/GenBank/DDBJ databases">
        <title>Flavobacterium kribbensis sp. nov, an endophytic bacteria, isolated from soybean.</title>
        <authorList>
            <person name="Lee J."/>
            <person name="Seo J."/>
        </authorList>
    </citation>
    <scope>NUCLEOTIDE SEQUENCE [LARGE SCALE GENOMIC DNA]</scope>
    <source>
        <strain evidence="2 3">BB8</strain>
    </source>
</reference>
<dbReference type="EMBL" id="CP071448">
    <property type="protein sequence ID" value="QSW91324.1"/>
    <property type="molecule type" value="Genomic_DNA"/>
</dbReference>
<dbReference type="InterPro" id="IPR016181">
    <property type="entry name" value="Acyl_CoA_acyltransferase"/>
</dbReference>